<organism evidence="1 2">
    <name type="scientific">Actinomadura chokoriensis</name>
    <dbReference type="NCBI Taxonomy" id="454156"/>
    <lineage>
        <taxon>Bacteria</taxon>
        <taxon>Bacillati</taxon>
        <taxon>Actinomycetota</taxon>
        <taxon>Actinomycetes</taxon>
        <taxon>Streptosporangiales</taxon>
        <taxon>Thermomonosporaceae</taxon>
        <taxon>Actinomadura</taxon>
    </lineage>
</organism>
<dbReference type="EMBL" id="JAXCEH010000036">
    <property type="protein sequence ID" value="MFA1558853.1"/>
    <property type="molecule type" value="Genomic_DNA"/>
</dbReference>
<evidence type="ECO:0000313" key="1">
    <source>
        <dbReference type="EMBL" id="MFA1558853.1"/>
    </source>
</evidence>
<sequence length="83" mass="8870">MKHQLTAVTRTPVPAASVTRLTRRPALQIRPAKLYPTCRTALDGGPVRYRCEPCGKSVMAADLDNEFHAGHANATTANGRAAA</sequence>
<proteinExistence type="predicted"/>
<name>A0ABV4RAI5_9ACTN</name>
<evidence type="ECO:0008006" key="3">
    <source>
        <dbReference type="Google" id="ProtNLM"/>
    </source>
</evidence>
<keyword evidence="2" id="KW-1185">Reference proteome</keyword>
<gene>
    <name evidence="1" type="ORF">SM436_34620</name>
</gene>
<reference evidence="1 2" key="1">
    <citation type="submission" date="2023-11" db="EMBL/GenBank/DDBJ databases">
        <title>Actinomadura monticuli sp. nov., isolated from volcanic ash.</title>
        <authorList>
            <person name="Lee S.D."/>
            <person name="Yang H."/>
            <person name="Kim I.S."/>
        </authorList>
    </citation>
    <scope>NUCLEOTIDE SEQUENCE [LARGE SCALE GENOMIC DNA]</scope>
    <source>
        <strain evidence="1 2">DSM 45346</strain>
    </source>
</reference>
<protein>
    <recommendedName>
        <fullName evidence="3">C2H2-type domain-containing protein</fullName>
    </recommendedName>
</protein>
<comment type="caution">
    <text evidence="1">The sequence shown here is derived from an EMBL/GenBank/DDBJ whole genome shotgun (WGS) entry which is preliminary data.</text>
</comment>
<dbReference type="Proteomes" id="UP001569904">
    <property type="component" value="Unassembled WGS sequence"/>
</dbReference>
<dbReference type="RefSeq" id="WP_371945870.1">
    <property type="nucleotide sequence ID" value="NZ_JAXCEH010000036.1"/>
</dbReference>
<evidence type="ECO:0000313" key="2">
    <source>
        <dbReference type="Proteomes" id="UP001569904"/>
    </source>
</evidence>
<accession>A0ABV4RAI5</accession>